<evidence type="ECO:0000256" key="4">
    <source>
        <dbReference type="ARBA" id="ARBA00023136"/>
    </source>
</evidence>
<dbReference type="InterPro" id="IPR018908">
    <property type="entry name" value="TMEM234"/>
</dbReference>
<accession>A0A8H7U9D1</accession>
<dbReference type="PANTHER" id="PTHR28668">
    <property type="entry name" value="TRANSMEMBRANE PROTEIN 234"/>
    <property type="match status" value="1"/>
</dbReference>
<dbReference type="EMBL" id="JAEPQZ010000009">
    <property type="protein sequence ID" value="KAG2177171.1"/>
    <property type="molecule type" value="Genomic_DNA"/>
</dbReference>
<sequence length="71" mass="8054">GLCWGASNPFIKRGSSGLEAISKKHPDGGFQRWKAEMIYLFTRWQYLLPLVINLSGSLVYYYTLGKAGEIR</sequence>
<dbReference type="PANTHER" id="PTHR28668:SF1">
    <property type="entry name" value="TRANSMEMBRANE PROTEIN 234"/>
    <property type="match status" value="1"/>
</dbReference>
<feature type="transmembrane region" description="Helical" evidence="5">
    <location>
        <begin position="46"/>
        <end position="64"/>
    </location>
</feature>
<keyword evidence="3 5" id="KW-1133">Transmembrane helix</keyword>
<dbReference type="Pfam" id="PF10639">
    <property type="entry name" value="TMEM234"/>
    <property type="match status" value="1"/>
</dbReference>
<evidence type="ECO:0000256" key="5">
    <source>
        <dbReference type="SAM" id="Phobius"/>
    </source>
</evidence>
<dbReference type="Proteomes" id="UP000654370">
    <property type="component" value="Unassembled WGS sequence"/>
</dbReference>
<dbReference type="AlphaFoldDB" id="A0A8H7U9D1"/>
<evidence type="ECO:0000256" key="2">
    <source>
        <dbReference type="ARBA" id="ARBA00022692"/>
    </source>
</evidence>
<reference evidence="6" key="1">
    <citation type="submission" date="2020-12" db="EMBL/GenBank/DDBJ databases">
        <title>Metabolic potential, ecology and presence of endohyphal bacteria is reflected in genomic diversity of Mucoromycotina.</title>
        <authorList>
            <person name="Muszewska A."/>
            <person name="Okrasinska A."/>
            <person name="Steczkiewicz K."/>
            <person name="Drgas O."/>
            <person name="Orlowska M."/>
            <person name="Perlinska-Lenart U."/>
            <person name="Aleksandrzak-Piekarczyk T."/>
            <person name="Szatraj K."/>
            <person name="Zielenkiewicz U."/>
            <person name="Pilsyk S."/>
            <person name="Malc E."/>
            <person name="Mieczkowski P."/>
            <person name="Kruszewska J.S."/>
            <person name="Biernat P."/>
            <person name="Pawlowska J."/>
        </authorList>
    </citation>
    <scope>NUCLEOTIDE SEQUENCE</scope>
    <source>
        <strain evidence="6">WA0000067209</strain>
    </source>
</reference>
<gene>
    <name evidence="6" type="ORF">INT43_007828</name>
</gene>
<evidence type="ECO:0000256" key="3">
    <source>
        <dbReference type="ARBA" id="ARBA00022989"/>
    </source>
</evidence>
<name>A0A8H7U9D1_MORIS</name>
<evidence type="ECO:0000313" key="6">
    <source>
        <dbReference type="EMBL" id="KAG2177171.1"/>
    </source>
</evidence>
<keyword evidence="7" id="KW-1185">Reference proteome</keyword>
<comment type="caution">
    <text evidence="6">The sequence shown here is derived from an EMBL/GenBank/DDBJ whole genome shotgun (WGS) entry which is preliminary data.</text>
</comment>
<dbReference type="GO" id="GO:0016020">
    <property type="term" value="C:membrane"/>
    <property type="evidence" value="ECO:0007669"/>
    <property type="project" value="UniProtKB-SubCell"/>
</dbReference>
<evidence type="ECO:0000313" key="7">
    <source>
        <dbReference type="Proteomes" id="UP000654370"/>
    </source>
</evidence>
<protein>
    <submittedName>
        <fullName evidence="6">Uncharacterized protein</fullName>
    </submittedName>
</protein>
<organism evidence="6 7">
    <name type="scientific">Mortierella isabellina</name>
    <name type="common">Filamentous fungus</name>
    <name type="synonym">Umbelopsis isabellina</name>
    <dbReference type="NCBI Taxonomy" id="91625"/>
    <lineage>
        <taxon>Eukaryota</taxon>
        <taxon>Fungi</taxon>
        <taxon>Fungi incertae sedis</taxon>
        <taxon>Mucoromycota</taxon>
        <taxon>Mucoromycotina</taxon>
        <taxon>Umbelopsidomycetes</taxon>
        <taxon>Umbelopsidales</taxon>
        <taxon>Umbelopsidaceae</taxon>
        <taxon>Umbelopsis</taxon>
    </lineage>
</organism>
<comment type="subcellular location">
    <subcellularLocation>
        <location evidence="1">Membrane</location>
        <topology evidence="1">Multi-pass membrane protein</topology>
    </subcellularLocation>
</comment>
<keyword evidence="4 5" id="KW-0472">Membrane</keyword>
<feature type="non-terminal residue" evidence="6">
    <location>
        <position position="1"/>
    </location>
</feature>
<keyword evidence="2 5" id="KW-0812">Transmembrane</keyword>
<proteinExistence type="predicted"/>
<evidence type="ECO:0000256" key="1">
    <source>
        <dbReference type="ARBA" id="ARBA00004141"/>
    </source>
</evidence>
<dbReference type="OrthoDB" id="43458at2759"/>